<keyword evidence="2" id="KW-0472">Membrane</keyword>
<dbReference type="AlphaFoldDB" id="A0AA35XJB7"/>
<evidence type="ECO:0000313" key="3">
    <source>
        <dbReference type="EMBL" id="CAI8053022.1"/>
    </source>
</evidence>
<feature type="compositionally biased region" description="Low complexity" evidence="1">
    <location>
        <begin position="134"/>
        <end position="150"/>
    </location>
</feature>
<organism evidence="3 4">
    <name type="scientific">Geodia barretti</name>
    <name type="common">Barrett's horny sponge</name>
    <dbReference type="NCBI Taxonomy" id="519541"/>
    <lineage>
        <taxon>Eukaryota</taxon>
        <taxon>Metazoa</taxon>
        <taxon>Porifera</taxon>
        <taxon>Demospongiae</taxon>
        <taxon>Heteroscleromorpha</taxon>
        <taxon>Tetractinellida</taxon>
        <taxon>Astrophorina</taxon>
        <taxon>Geodiidae</taxon>
        <taxon>Geodia</taxon>
    </lineage>
</organism>
<protein>
    <submittedName>
        <fullName evidence="3">Uncharacterized protein</fullName>
    </submittedName>
</protein>
<feature type="region of interest" description="Disordered" evidence="1">
    <location>
        <begin position="93"/>
        <end position="209"/>
    </location>
</feature>
<sequence length="209" mass="23115">MADSVYAFVIPIVIIVVVLKVSLICCRIWLYQKRREQQIRICQQRRVQAQCATARVVSVRQIQGPSGIAQQTSYAIEQPGRPTQQLTRTIIVRPASRRPNDPNLPPSYDQAMTGADRSVRVQEGQETLEKNPLQQPMPRVQVPPQRGLTQPLPPPAPVAAGPVTPPGMTLPHMPPPRNPPVTAPPPYMPAIPSAPSPDIDIGDRQRLLY</sequence>
<evidence type="ECO:0000256" key="2">
    <source>
        <dbReference type="SAM" id="Phobius"/>
    </source>
</evidence>
<keyword evidence="2" id="KW-1133">Transmembrane helix</keyword>
<proteinExistence type="predicted"/>
<evidence type="ECO:0000256" key="1">
    <source>
        <dbReference type="SAM" id="MobiDB-lite"/>
    </source>
</evidence>
<gene>
    <name evidence="3" type="ORF">GBAR_LOCUS28999</name>
</gene>
<evidence type="ECO:0000313" key="4">
    <source>
        <dbReference type="Proteomes" id="UP001174909"/>
    </source>
</evidence>
<feature type="compositionally biased region" description="Low complexity" evidence="1">
    <location>
        <begin position="158"/>
        <end position="171"/>
    </location>
</feature>
<name>A0AA35XJB7_GEOBA</name>
<accession>A0AA35XJB7</accession>
<feature type="compositionally biased region" description="Pro residues" evidence="1">
    <location>
        <begin position="172"/>
        <end position="195"/>
    </location>
</feature>
<dbReference type="EMBL" id="CASHTH010004061">
    <property type="protein sequence ID" value="CAI8053022.1"/>
    <property type="molecule type" value="Genomic_DNA"/>
</dbReference>
<keyword evidence="2" id="KW-0812">Transmembrane</keyword>
<comment type="caution">
    <text evidence="3">The sequence shown here is derived from an EMBL/GenBank/DDBJ whole genome shotgun (WGS) entry which is preliminary data.</text>
</comment>
<reference evidence="3" key="1">
    <citation type="submission" date="2023-03" db="EMBL/GenBank/DDBJ databases">
        <authorList>
            <person name="Steffen K."/>
            <person name="Cardenas P."/>
        </authorList>
    </citation>
    <scope>NUCLEOTIDE SEQUENCE</scope>
</reference>
<keyword evidence="4" id="KW-1185">Reference proteome</keyword>
<dbReference type="Proteomes" id="UP001174909">
    <property type="component" value="Unassembled WGS sequence"/>
</dbReference>
<feature type="transmembrane region" description="Helical" evidence="2">
    <location>
        <begin position="6"/>
        <end position="30"/>
    </location>
</feature>